<protein>
    <submittedName>
        <fullName evidence="1">Uncharacterized protein</fullName>
    </submittedName>
</protein>
<evidence type="ECO:0000313" key="1">
    <source>
        <dbReference type="EMBL" id="KAF5203441.1"/>
    </source>
</evidence>
<dbReference type="Proteomes" id="UP000554482">
    <property type="component" value="Unassembled WGS sequence"/>
</dbReference>
<dbReference type="OrthoDB" id="1304154at2759"/>
<comment type="caution">
    <text evidence="1">The sequence shown here is derived from an EMBL/GenBank/DDBJ whole genome shotgun (WGS) entry which is preliminary data.</text>
</comment>
<evidence type="ECO:0000313" key="2">
    <source>
        <dbReference type="Proteomes" id="UP000554482"/>
    </source>
</evidence>
<feature type="non-terminal residue" evidence="1">
    <location>
        <position position="1"/>
    </location>
</feature>
<reference evidence="1 2" key="1">
    <citation type="submission" date="2020-06" db="EMBL/GenBank/DDBJ databases">
        <title>Transcriptomic and genomic resources for Thalictrum thalictroides and T. hernandezii: Facilitating candidate gene discovery in an emerging model plant lineage.</title>
        <authorList>
            <person name="Arias T."/>
            <person name="Riano-Pachon D.M."/>
            <person name="Di Stilio V.S."/>
        </authorList>
    </citation>
    <scope>NUCLEOTIDE SEQUENCE [LARGE SCALE GENOMIC DNA]</scope>
    <source>
        <strain evidence="2">cv. WT478/WT964</strain>
        <tissue evidence="1">Leaves</tissue>
    </source>
</reference>
<dbReference type="EMBL" id="JABWDY010006779">
    <property type="protein sequence ID" value="KAF5203441.1"/>
    <property type="molecule type" value="Genomic_DNA"/>
</dbReference>
<dbReference type="AlphaFoldDB" id="A0A7J6X151"/>
<proteinExistence type="predicted"/>
<organism evidence="1 2">
    <name type="scientific">Thalictrum thalictroides</name>
    <name type="common">Rue-anemone</name>
    <name type="synonym">Anemone thalictroides</name>
    <dbReference type="NCBI Taxonomy" id="46969"/>
    <lineage>
        <taxon>Eukaryota</taxon>
        <taxon>Viridiplantae</taxon>
        <taxon>Streptophyta</taxon>
        <taxon>Embryophyta</taxon>
        <taxon>Tracheophyta</taxon>
        <taxon>Spermatophyta</taxon>
        <taxon>Magnoliopsida</taxon>
        <taxon>Ranunculales</taxon>
        <taxon>Ranunculaceae</taxon>
        <taxon>Thalictroideae</taxon>
        <taxon>Thalictrum</taxon>
    </lineage>
</organism>
<feature type="non-terminal residue" evidence="1">
    <location>
        <position position="144"/>
    </location>
</feature>
<gene>
    <name evidence="1" type="ORF">FRX31_006972</name>
</gene>
<name>A0A7J6X151_THATH</name>
<accession>A0A7J6X151</accession>
<keyword evidence="2" id="KW-1185">Reference proteome</keyword>
<sequence length="144" mass="16712">KRIKEGTKQLNALQLRLENNPTDDSLAAEIQEVEESLEETFEQQAQFWQQKAAIKWQHEADRSTRDFFALASAKKSRSFITEMKDEQGNMLTNQQDIANFIVEHYKQKFTRHNALIDDKLLQLIPEMLSEDDAKFLEAIPTAAE</sequence>